<dbReference type="SUPFAM" id="SSF48452">
    <property type="entry name" value="TPR-like"/>
    <property type="match status" value="2"/>
</dbReference>
<evidence type="ECO:0000256" key="1">
    <source>
        <dbReference type="ARBA" id="ARBA00022737"/>
    </source>
</evidence>
<evidence type="ECO:0000256" key="2">
    <source>
        <dbReference type="ARBA" id="ARBA00022803"/>
    </source>
</evidence>
<dbReference type="Pfam" id="PF13432">
    <property type="entry name" value="TPR_16"/>
    <property type="match status" value="1"/>
</dbReference>
<dbReference type="InterPro" id="IPR019734">
    <property type="entry name" value="TPR_rpt"/>
</dbReference>
<organism evidence="4 5">
    <name type="scientific">Kibdelosporangium phytohabitans</name>
    <dbReference type="NCBI Taxonomy" id="860235"/>
    <lineage>
        <taxon>Bacteria</taxon>
        <taxon>Bacillati</taxon>
        <taxon>Actinomycetota</taxon>
        <taxon>Actinomycetes</taxon>
        <taxon>Pseudonocardiales</taxon>
        <taxon>Pseudonocardiaceae</taxon>
        <taxon>Kibdelosporangium</taxon>
    </lineage>
</organism>
<feature type="repeat" description="TPR" evidence="3">
    <location>
        <begin position="367"/>
        <end position="400"/>
    </location>
</feature>
<dbReference type="InterPro" id="IPR011990">
    <property type="entry name" value="TPR-like_helical_dom_sf"/>
</dbReference>
<evidence type="ECO:0008006" key="6">
    <source>
        <dbReference type="Google" id="ProtNLM"/>
    </source>
</evidence>
<dbReference type="SMART" id="SM00028">
    <property type="entry name" value="TPR"/>
    <property type="match status" value="4"/>
</dbReference>
<keyword evidence="5" id="KW-1185">Reference proteome</keyword>
<evidence type="ECO:0000313" key="4">
    <source>
        <dbReference type="EMBL" id="ALG06284.1"/>
    </source>
</evidence>
<dbReference type="AlphaFoldDB" id="A0A0N9HP12"/>
<reference evidence="4 5" key="1">
    <citation type="submission" date="2015-07" db="EMBL/GenBank/DDBJ databases">
        <title>Genome sequencing of Kibdelosporangium phytohabitans.</title>
        <authorList>
            <person name="Qin S."/>
            <person name="Xing K."/>
        </authorList>
    </citation>
    <scope>NUCLEOTIDE SEQUENCE [LARGE SCALE GENOMIC DNA]</scope>
    <source>
        <strain evidence="4 5">KLBMP1111</strain>
    </source>
</reference>
<keyword evidence="2 3" id="KW-0802">TPR repeat</keyword>
<dbReference type="KEGG" id="kphy:AOZ06_04480"/>
<dbReference type="Proteomes" id="UP000063699">
    <property type="component" value="Chromosome"/>
</dbReference>
<dbReference type="STRING" id="860235.AOZ06_04480"/>
<evidence type="ECO:0000313" key="5">
    <source>
        <dbReference type="Proteomes" id="UP000063699"/>
    </source>
</evidence>
<sequence length="419" mass="44384">MVAGVGALLVGAIVVDTTGPEVADSSVAVRATGADLTRSIEAAQATLRRSDTNAAAWADLGGAYVEQARVTGDPTYYTKAQGALERSLQLQPSQAGAMIGMGALANARHDFAAARDWGRKAEALQPDTAAVYGVLADALTQLGDTAAATVAVQRMLDLRPGVASFTRASYELETHGRTDEAREAMTRALTAAVTPDEVAFCHYYLGELAFNAGELGTAAEHYANPTASVALLQGQAKIAAARGQWDAAITGYRDIVARAPLPQYLHEYAQVLTAAGQTPQATQQLDVLNAQQQLFAAAGATDELSAALLAADFRTPAEALRHAETEWGRRQNIYVADAMAWALSLNGRHAEALTFSDRATALGTRNAAFAYHRGMILRQLGRPTEAISQLDQALAINPYFSPIDAPKARHTLAQLRGER</sequence>
<dbReference type="Gene3D" id="1.25.40.10">
    <property type="entry name" value="Tetratricopeptide repeat domain"/>
    <property type="match status" value="3"/>
</dbReference>
<dbReference type="InterPro" id="IPR013105">
    <property type="entry name" value="TPR_2"/>
</dbReference>
<dbReference type="Pfam" id="PF07719">
    <property type="entry name" value="TPR_2"/>
    <property type="match status" value="1"/>
</dbReference>
<dbReference type="PANTHER" id="PTHR12558:SF13">
    <property type="entry name" value="CELL DIVISION CYCLE PROTEIN 27 HOMOLOG"/>
    <property type="match status" value="1"/>
</dbReference>
<proteinExistence type="predicted"/>
<name>A0A0N9HP12_9PSEU</name>
<evidence type="ECO:0000256" key="3">
    <source>
        <dbReference type="PROSITE-ProRule" id="PRU00339"/>
    </source>
</evidence>
<gene>
    <name evidence="4" type="ORF">AOZ06_04480</name>
</gene>
<dbReference type="EMBL" id="CP012752">
    <property type="protein sequence ID" value="ALG06284.1"/>
    <property type="molecule type" value="Genomic_DNA"/>
</dbReference>
<keyword evidence="1" id="KW-0677">Repeat</keyword>
<dbReference type="PANTHER" id="PTHR12558">
    <property type="entry name" value="CELL DIVISION CYCLE 16,23,27"/>
    <property type="match status" value="1"/>
</dbReference>
<dbReference type="PROSITE" id="PS50005">
    <property type="entry name" value="TPR"/>
    <property type="match status" value="1"/>
</dbReference>
<accession>A0A0N9HP12</accession>
<protein>
    <recommendedName>
        <fullName evidence="6">Tetratricopeptide repeat protein</fullName>
    </recommendedName>
</protein>